<dbReference type="AlphaFoldDB" id="F2I9P3"/>
<name>F2I9P3_FLUTR</name>
<dbReference type="EMBL" id="CP002542">
    <property type="protein sequence ID" value="AEA43039.1"/>
    <property type="molecule type" value="Genomic_DNA"/>
</dbReference>
<protein>
    <submittedName>
        <fullName evidence="1">Uncharacterized protein</fullName>
    </submittedName>
</protein>
<dbReference type="KEGG" id="fte:Fluta_1041"/>
<dbReference type="RefSeq" id="WP_013685811.1">
    <property type="nucleotide sequence ID" value="NC_015321.1"/>
</dbReference>
<evidence type="ECO:0000313" key="2">
    <source>
        <dbReference type="Proteomes" id="UP000007463"/>
    </source>
</evidence>
<dbReference type="Proteomes" id="UP000007463">
    <property type="component" value="Chromosome"/>
</dbReference>
<reference evidence="1 2" key="1">
    <citation type="journal article" date="2011" name="Stand. Genomic Sci.">
        <title>Complete genome sequence of the gliding freshwater bacterium Fluviicola taffensis type strain (RW262).</title>
        <authorList>
            <person name="Woyke T."/>
            <person name="Chertkov O."/>
            <person name="Lapidus A."/>
            <person name="Nolan M."/>
            <person name="Lucas S."/>
            <person name="Del Rio T.G."/>
            <person name="Tice H."/>
            <person name="Cheng J.F."/>
            <person name="Tapia R."/>
            <person name="Han C."/>
            <person name="Goodwin L."/>
            <person name="Pitluck S."/>
            <person name="Liolios K."/>
            <person name="Pagani I."/>
            <person name="Ivanova N."/>
            <person name="Huntemann M."/>
            <person name="Mavromatis K."/>
            <person name="Mikhailova N."/>
            <person name="Pati A."/>
            <person name="Chen A."/>
            <person name="Palaniappan K."/>
            <person name="Land M."/>
            <person name="Hauser L."/>
            <person name="Brambilla E.M."/>
            <person name="Rohde M."/>
            <person name="Mwirichia R."/>
            <person name="Sikorski J."/>
            <person name="Tindall B.J."/>
            <person name="Goker M."/>
            <person name="Bristow J."/>
            <person name="Eisen J.A."/>
            <person name="Markowitz V."/>
            <person name="Hugenholtz P."/>
            <person name="Klenk H.P."/>
            <person name="Kyrpides N.C."/>
        </authorList>
    </citation>
    <scope>NUCLEOTIDE SEQUENCE [LARGE SCALE GENOMIC DNA]</scope>
    <source>
        <strain evidence="2">DSM 16823 / RW262 / RW262</strain>
    </source>
</reference>
<keyword evidence="2" id="KW-1185">Reference proteome</keyword>
<gene>
    <name evidence="1" type="ordered locus">Fluta_1041</name>
</gene>
<sequence precursor="true">MFKIGALLLFFSLSSAIYSQQKWKELWSLDIDSTAIWDIDPMHQSIIYQNQNVQKRDAKGQLMLQESIKSLGNIQKIDAQNPLKIALFSEDQQSICFLDNALALQTTCLYLSDLNISLAASMSASIQTDRIWVYDEPNSKIDLITLRNGQNQQVQNVKGLLNLHSIVNMQEIDNRLYLFDEQNQVAWFDQFGNFIDVATLTPNKPIYPIQDYFLIAEGKNIQTVDLNSEFVAFFFEGDAILDSSVRKMEVSGDRLYVQTQKRLYCFRVIQ</sequence>
<dbReference type="OrthoDB" id="1143207at2"/>
<dbReference type="STRING" id="755732.Fluta_1041"/>
<accession>F2I9P3</accession>
<proteinExistence type="predicted"/>
<dbReference type="HOGENOM" id="CLU_1029554_0_0_10"/>
<organism evidence="1 2">
    <name type="scientific">Fluviicola taffensis (strain DSM 16823 / NCIMB 13979 / RW262)</name>
    <dbReference type="NCBI Taxonomy" id="755732"/>
    <lineage>
        <taxon>Bacteria</taxon>
        <taxon>Pseudomonadati</taxon>
        <taxon>Bacteroidota</taxon>
        <taxon>Flavobacteriia</taxon>
        <taxon>Flavobacteriales</taxon>
        <taxon>Crocinitomicaceae</taxon>
        <taxon>Fluviicola</taxon>
    </lineage>
</organism>
<reference evidence="2" key="2">
    <citation type="submission" date="2011-02" db="EMBL/GenBank/DDBJ databases">
        <title>The complete genome of Fluviicola taffensis DSM 16823.</title>
        <authorList>
            <consortium name="US DOE Joint Genome Institute (JGI-PGF)"/>
            <person name="Lucas S."/>
            <person name="Copeland A."/>
            <person name="Lapidus A."/>
            <person name="Bruce D."/>
            <person name="Goodwin L."/>
            <person name="Pitluck S."/>
            <person name="Kyrpides N."/>
            <person name="Mavromatis K."/>
            <person name="Ivanova N."/>
            <person name="Mikhailova N."/>
            <person name="Pagani I."/>
            <person name="Chertkov O."/>
            <person name="Detter J.C."/>
            <person name="Han C."/>
            <person name="Tapia R."/>
            <person name="Land M."/>
            <person name="Hauser L."/>
            <person name="Markowitz V."/>
            <person name="Cheng J.-F."/>
            <person name="Hugenholtz P."/>
            <person name="Woyke T."/>
            <person name="Wu D."/>
            <person name="Tindall B."/>
            <person name="Pomrenke H.G."/>
            <person name="Brambilla E."/>
            <person name="Klenk H.-P."/>
            <person name="Eisen J.A."/>
        </authorList>
    </citation>
    <scope>NUCLEOTIDE SEQUENCE [LARGE SCALE GENOMIC DNA]</scope>
    <source>
        <strain evidence="2">DSM 16823 / RW262 / RW262</strain>
    </source>
</reference>
<evidence type="ECO:0000313" key="1">
    <source>
        <dbReference type="EMBL" id="AEA43039.1"/>
    </source>
</evidence>